<dbReference type="EMBL" id="QGGV01000003">
    <property type="protein sequence ID" value="PWK57048.1"/>
    <property type="molecule type" value="Genomic_DNA"/>
</dbReference>
<dbReference type="RefSeq" id="WP_109758797.1">
    <property type="nucleotide sequence ID" value="NZ_CP034588.1"/>
</dbReference>
<evidence type="ECO:0000313" key="1">
    <source>
        <dbReference type="EMBL" id="PWK57048.1"/>
    </source>
</evidence>
<gene>
    <name evidence="1" type="ORF">C8D95_103285</name>
</gene>
<name>A0A316G889_9RHOB</name>
<dbReference type="Proteomes" id="UP000245390">
    <property type="component" value="Unassembled WGS sequence"/>
</dbReference>
<dbReference type="OrthoDB" id="9776600at2"/>
<organism evidence="1 2">
    <name type="scientific">Silicimonas algicola</name>
    <dbReference type="NCBI Taxonomy" id="1826607"/>
    <lineage>
        <taxon>Bacteria</taxon>
        <taxon>Pseudomonadati</taxon>
        <taxon>Pseudomonadota</taxon>
        <taxon>Alphaproteobacteria</taxon>
        <taxon>Rhodobacterales</taxon>
        <taxon>Paracoccaceae</taxon>
    </lineage>
</organism>
<dbReference type="KEGG" id="salo:EF888_09630"/>
<proteinExistence type="predicted"/>
<comment type="caution">
    <text evidence="1">The sequence shown here is derived from an EMBL/GenBank/DDBJ whole genome shotgun (WGS) entry which is preliminary data.</text>
</comment>
<reference evidence="1 2" key="1">
    <citation type="submission" date="2018-05" db="EMBL/GenBank/DDBJ databases">
        <title>Genomic Encyclopedia of Type Strains, Phase IV (KMG-IV): sequencing the most valuable type-strain genomes for metagenomic binning, comparative biology and taxonomic classification.</title>
        <authorList>
            <person name="Goeker M."/>
        </authorList>
    </citation>
    <scope>NUCLEOTIDE SEQUENCE [LARGE SCALE GENOMIC DNA]</scope>
    <source>
        <strain evidence="1 2">DSM 103371</strain>
    </source>
</reference>
<dbReference type="AlphaFoldDB" id="A0A316G889"/>
<protein>
    <submittedName>
        <fullName evidence="1">Uncharacterized protein</fullName>
    </submittedName>
</protein>
<keyword evidence="2" id="KW-1185">Reference proteome</keyword>
<sequence length="376" mass="41559">MSYDLDLYTAKAAPLVPPEADEQGAFNIDPPALCEDDDIPPDVLPILGKRRRWLHRLYIEGRPGAEAMARFEKWLTGILAETNGILIDMQTERFQGVRTSGPLPTEAAGTSLPPASGIVSRFLDRLLGRFASPQPATSSPLQPELGKMSFFFEDLEAFHAEGLARVLDVIARVLPEAMPTRFGSWEPLQGRVQDGDVGPLLAEFAHDPDLSLKAKAPFAHIFMYVACEALLAKWHPSYFLRAEFLVGRLTFELRPKALDDPRLLELMRDIALAVNAFYAEIRDHDCPVKAWFWYGLPKSPVRAFVLGPPYTQLWPEAASQGVEMAPGMVLVAPTRLSSDVPTPPDDLADPGVAGKPGVIDPHRYAKVFPFDVPGRR</sequence>
<accession>A0A316G889</accession>
<evidence type="ECO:0000313" key="2">
    <source>
        <dbReference type="Proteomes" id="UP000245390"/>
    </source>
</evidence>